<proteinExistence type="predicted"/>
<protein>
    <submittedName>
        <fullName evidence="2">META domain-containing protein</fullName>
    </submittedName>
</protein>
<evidence type="ECO:0000313" key="3">
    <source>
        <dbReference type="Proteomes" id="UP000304840"/>
    </source>
</evidence>
<accession>A0AAI8CG41</accession>
<organism evidence="2 3">
    <name type="scientific">Flavobacterium columnare</name>
    <dbReference type="NCBI Taxonomy" id="996"/>
    <lineage>
        <taxon>Bacteria</taxon>
        <taxon>Pseudomonadati</taxon>
        <taxon>Bacteroidota</taxon>
        <taxon>Flavobacteriia</taxon>
        <taxon>Flavobacteriales</taxon>
        <taxon>Flavobacteriaceae</taxon>
        <taxon>Flavobacterium</taxon>
    </lineage>
</organism>
<feature type="domain" description="DUF306" evidence="1">
    <location>
        <begin position="32"/>
        <end position="136"/>
    </location>
</feature>
<dbReference type="InterPro" id="IPR038670">
    <property type="entry name" value="HslJ-like_sf"/>
</dbReference>
<dbReference type="RefSeq" id="WP_077225340.1">
    <property type="nucleotide sequence ID" value="NZ_CP010992.1"/>
</dbReference>
<dbReference type="Pfam" id="PF03724">
    <property type="entry name" value="META"/>
    <property type="match status" value="1"/>
</dbReference>
<gene>
    <name evidence="2" type="ORF">UN65_03105</name>
</gene>
<dbReference type="Gene3D" id="2.40.128.270">
    <property type="match status" value="1"/>
</dbReference>
<name>A0AAI8CG41_9FLAO</name>
<sequence>MIFKKLIKKSIVLTFIVFFFSCHSKVIKEKERLLNRKWMLVEMDSIPSEILIRNNAYIDMTIKNGEASAYLGCNKFNFSYHFKNSNTFSATNIISTKMFCEETAKIEEIFAKLIPKVNSFNATKAHQLELFINEKKKMRFVAADWD</sequence>
<dbReference type="AlphaFoldDB" id="A0AAI8CG41"/>
<evidence type="ECO:0000313" key="2">
    <source>
        <dbReference type="EMBL" id="AMO19464.1"/>
    </source>
</evidence>
<dbReference type="InterPro" id="IPR005184">
    <property type="entry name" value="DUF306_Meta_HslJ"/>
</dbReference>
<evidence type="ECO:0000259" key="1">
    <source>
        <dbReference type="Pfam" id="PF03724"/>
    </source>
</evidence>
<dbReference type="Proteomes" id="UP000304840">
    <property type="component" value="Chromosome"/>
</dbReference>
<reference evidence="2 3" key="2">
    <citation type="submission" date="2019-05" db="EMBL/GenBank/DDBJ databases">
        <authorList>
            <person name="Ravantti J.J."/>
        </authorList>
    </citation>
    <scope>NUCLEOTIDE SEQUENCE [LARGE SCALE GENOMIC DNA]</scope>
    <source>
        <strain evidence="2 3">B185</strain>
    </source>
</reference>
<dbReference type="EMBL" id="CP010992">
    <property type="protein sequence ID" value="AMO19464.1"/>
    <property type="molecule type" value="Genomic_DNA"/>
</dbReference>
<dbReference type="PROSITE" id="PS51257">
    <property type="entry name" value="PROKAR_LIPOPROTEIN"/>
    <property type="match status" value="1"/>
</dbReference>
<reference evidence="3" key="1">
    <citation type="submission" date="2016-03" db="EMBL/GenBank/DDBJ databases">
        <title>Flavobacterium columnare strain B185, complete genome.</title>
        <authorList>
            <person name="Sundberg L.-R."/>
            <person name="Papponen P."/>
            <person name="Laanto E."/>
        </authorList>
    </citation>
    <scope>NUCLEOTIDE SEQUENCE [LARGE SCALE GENOMIC DNA]</scope>
    <source>
        <strain evidence="3">B185</strain>
    </source>
</reference>